<sequence>MLTIARRTAGLWWRTWPRLAALYVAGWFVRYWVLQFAISVGIDHGELWGSLIMAVVPIVRLLTYLGMFLVIRSETVALQYLESSGTAAQRGVIDLTLTAVLPFLVIYTLWKLVVADFYVYFTTVNITTVYEGTQDRVAAVVNHTAGAPLITVIVIAFLLRQLITRFRDRLPSAMMLLAVYFQVLWLFLTIQASFAALFGTADWIAQRRIIVWYSGIREEMLSHLGALGRFYESVTAALGPLTQVVALSLAWLAIAAAVYGTPLTPTWQGGRRAFLGHRGDVAAARAIDRGRKTLRPRWQRVPATVQERVVEFLRGQLGMFGPIVDAGRLILHGGALPIAFFVLVYTGLVVLAPGNAYFDPTVTDGYLFRAVAVALGPHEWAWWQAFDDTIRLVIDAVIDPIRICLVAATYWFCVDQVRAQQAASGLEPDHQR</sequence>
<organism evidence="2 3">
    <name type="scientific">Mycolicibacterium obuense</name>
    <dbReference type="NCBI Taxonomy" id="1807"/>
    <lineage>
        <taxon>Bacteria</taxon>
        <taxon>Bacillati</taxon>
        <taxon>Actinomycetota</taxon>
        <taxon>Actinomycetes</taxon>
        <taxon>Mycobacteriales</taxon>
        <taxon>Mycobacteriaceae</taxon>
        <taxon>Mycolicibacterium</taxon>
    </lineage>
</organism>
<dbReference type="Proteomes" id="UP000036313">
    <property type="component" value="Unassembled WGS sequence"/>
</dbReference>
<protein>
    <submittedName>
        <fullName evidence="2">Uncharacterized protein</fullName>
    </submittedName>
</protein>
<dbReference type="RefSeq" id="WP_048423455.1">
    <property type="nucleotide sequence ID" value="NZ_JYNU01000014.1"/>
</dbReference>
<proteinExistence type="predicted"/>
<evidence type="ECO:0000313" key="2">
    <source>
        <dbReference type="EMBL" id="KMO76200.1"/>
    </source>
</evidence>
<feature type="transmembrane region" description="Helical" evidence="1">
    <location>
        <begin position="329"/>
        <end position="352"/>
    </location>
</feature>
<keyword evidence="1" id="KW-0812">Transmembrane</keyword>
<keyword evidence="1" id="KW-1133">Transmembrane helix</keyword>
<feature type="transmembrane region" description="Helical" evidence="1">
    <location>
        <begin position="48"/>
        <end position="71"/>
    </location>
</feature>
<dbReference type="EMBL" id="JYNU01000014">
    <property type="protein sequence ID" value="KMO76200.1"/>
    <property type="molecule type" value="Genomic_DNA"/>
</dbReference>
<feature type="transmembrane region" description="Helical" evidence="1">
    <location>
        <begin position="241"/>
        <end position="262"/>
    </location>
</feature>
<evidence type="ECO:0000313" key="3">
    <source>
        <dbReference type="Proteomes" id="UP000036313"/>
    </source>
</evidence>
<comment type="caution">
    <text evidence="2">The sequence shown here is derived from an EMBL/GenBank/DDBJ whole genome shotgun (WGS) entry which is preliminary data.</text>
</comment>
<evidence type="ECO:0000256" key="1">
    <source>
        <dbReference type="SAM" id="Phobius"/>
    </source>
</evidence>
<dbReference type="AlphaFoldDB" id="A0A0J6VYP5"/>
<gene>
    <name evidence="2" type="ORF">MOBUDSM44075_02730</name>
</gene>
<accession>A0A0J6VYP5</accession>
<feature type="transmembrane region" description="Helical" evidence="1">
    <location>
        <begin position="145"/>
        <end position="163"/>
    </location>
</feature>
<reference evidence="2 3" key="1">
    <citation type="journal article" date="2015" name="Genome Biol. Evol.">
        <title>Characterization of Three Mycobacterium spp. with Potential Use in Bioremediation by Genome Sequencing and Comparative Genomics.</title>
        <authorList>
            <person name="Das S."/>
            <person name="Pettersson B.M."/>
            <person name="Behra P.R."/>
            <person name="Ramesh M."/>
            <person name="Dasgupta S."/>
            <person name="Bhattacharya A."/>
            <person name="Kirsebom L.A."/>
        </authorList>
    </citation>
    <scope>NUCLEOTIDE SEQUENCE [LARGE SCALE GENOMIC DNA]</scope>
    <source>
        <strain evidence="2 3">DSM 44075</strain>
    </source>
</reference>
<dbReference type="PATRIC" id="fig|1807.14.peg.2755"/>
<feature type="transmembrane region" description="Helical" evidence="1">
    <location>
        <begin position="20"/>
        <end position="42"/>
    </location>
</feature>
<feature type="transmembrane region" description="Helical" evidence="1">
    <location>
        <begin position="175"/>
        <end position="198"/>
    </location>
</feature>
<name>A0A0J6VYP5_9MYCO</name>
<keyword evidence="1" id="KW-0472">Membrane</keyword>